<evidence type="ECO:0000259" key="1">
    <source>
        <dbReference type="PROSITE" id="PS51186"/>
    </source>
</evidence>
<feature type="domain" description="N-acetyltransferase" evidence="1">
    <location>
        <begin position="35"/>
        <end position="174"/>
    </location>
</feature>
<reference evidence="2" key="1">
    <citation type="submission" date="2022-04" db="EMBL/GenBank/DDBJ databases">
        <title>Whole genome sequence of Sphaerotilus sp. FB-5.</title>
        <authorList>
            <person name="Takeda M."/>
            <person name="Narihara S."/>
            <person name="Akimoto M."/>
            <person name="Akimoto R."/>
            <person name="Nishiyashiki S."/>
            <person name="Murakami T."/>
        </authorList>
    </citation>
    <scope>NUCLEOTIDE SEQUENCE</scope>
    <source>
        <strain evidence="2">FB-5</strain>
    </source>
</reference>
<dbReference type="SUPFAM" id="SSF55729">
    <property type="entry name" value="Acyl-CoA N-acyltransferases (Nat)"/>
    <property type="match status" value="1"/>
</dbReference>
<dbReference type="InterPro" id="IPR000182">
    <property type="entry name" value="GNAT_dom"/>
</dbReference>
<dbReference type="InterPro" id="IPR051531">
    <property type="entry name" value="N-acetyltransferase"/>
</dbReference>
<name>A0ABN6PEX5_9BURK</name>
<dbReference type="Gene3D" id="3.40.630.30">
    <property type="match status" value="1"/>
</dbReference>
<evidence type="ECO:0000313" key="3">
    <source>
        <dbReference type="Proteomes" id="UP001057498"/>
    </source>
</evidence>
<accession>A0ABN6PEX5</accession>
<dbReference type="EMBL" id="AP025730">
    <property type="protein sequence ID" value="BDI03488.1"/>
    <property type="molecule type" value="Genomic_DNA"/>
</dbReference>
<keyword evidence="3" id="KW-1185">Reference proteome</keyword>
<protein>
    <submittedName>
        <fullName evidence="2">Acetyltransferase</fullName>
    </submittedName>
</protein>
<dbReference type="Proteomes" id="UP001057498">
    <property type="component" value="Chromosome"/>
</dbReference>
<proteinExistence type="predicted"/>
<dbReference type="RefSeq" id="WP_251971774.1">
    <property type="nucleotide sequence ID" value="NZ_AP025730.1"/>
</dbReference>
<dbReference type="Pfam" id="PF13302">
    <property type="entry name" value="Acetyltransf_3"/>
    <property type="match status" value="1"/>
</dbReference>
<gene>
    <name evidence="2" type="ORF">CATMQ487_04580</name>
</gene>
<evidence type="ECO:0000313" key="2">
    <source>
        <dbReference type="EMBL" id="BDI03488.1"/>
    </source>
</evidence>
<organism evidence="2 3">
    <name type="scientific">Sphaerotilus microaerophilus</name>
    <dbReference type="NCBI Taxonomy" id="2914710"/>
    <lineage>
        <taxon>Bacteria</taxon>
        <taxon>Pseudomonadati</taxon>
        <taxon>Pseudomonadota</taxon>
        <taxon>Betaproteobacteria</taxon>
        <taxon>Burkholderiales</taxon>
        <taxon>Sphaerotilaceae</taxon>
        <taxon>Sphaerotilus</taxon>
    </lineage>
</organism>
<sequence>MCETRTLHHPLCDLEPLSVDHAAEMFPVLSDPAIYEYENAPPASEAALAARYARQVVGHSPDGRERWLNWVIRRRTGELAGYVQATLHPDGSAYIGYELASRHWRQGLGSAAVATLIGELIAHQGVTRCVAVLKARNARSLGLLHKLGFRPGSPADRTAWAVDDDELILIQPAPSRPA</sequence>
<dbReference type="InterPro" id="IPR016181">
    <property type="entry name" value="Acyl_CoA_acyltransferase"/>
</dbReference>
<dbReference type="PROSITE" id="PS51186">
    <property type="entry name" value="GNAT"/>
    <property type="match status" value="1"/>
</dbReference>
<dbReference type="PANTHER" id="PTHR43792">
    <property type="entry name" value="GNAT FAMILY, PUTATIVE (AFU_ORTHOLOGUE AFUA_3G00765)-RELATED-RELATED"/>
    <property type="match status" value="1"/>
</dbReference>
<dbReference type="PANTHER" id="PTHR43792:SF1">
    <property type="entry name" value="N-ACETYLTRANSFERASE DOMAIN-CONTAINING PROTEIN"/>
    <property type="match status" value="1"/>
</dbReference>